<dbReference type="Gene3D" id="3.30.740.10">
    <property type="entry name" value="Protein Inhibitor Of Neuronal Nitric Oxide Synthase"/>
    <property type="match status" value="1"/>
</dbReference>
<accession>A0AAU9SAY7</accession>
<dbReference type="Proteomes" id="UP000836841">
    <property type="component" value="Chromosome 4"/>
</dbReference>
<dbReference type="GO" id="GO:0007017">
    <property type="term" value="P:microtubule-based process"/>
    <property type="evidence" value="ECO:0007669"/>
    <property type="project" value="InterPro"/>
</dbReference>
<evidence type="ECO:0000313" key="1">
    <source>
        <dbReference type="EMBL" id="CAH2060682.1"/>
    </source>
</evidence>
<dbReference type="AlphaFoldDB" id="A0AAU9SAY7"/>
<evidence type="ECO:0000313" key="2">
    <source>
        <dbReference type="Proteomes" id="UP000836841"/>
    </source>
</evidence>
<keyword evidence="2" id="KW-1185">Reference proteome</keyword>
<gene>
    <name evidence="1" type="ORF">TAV2_LOCUS12412</name>
</gene>
<reference evidence="1 2" key="1">
    <citation type="submission" date="2022-03" db="EMBL/GenBank/DDBJ databases">
        <authorList>
            <person name="Nunn A."/>
            <person name="Chopra R."/>
            <person name="Nunn A."/>
            <person name="Contreras Garrido A."/>
        </authorList>
    </citation>
    <scope>NUCLEOTIDE SEQUENCE [LARGE SCALE GENOMIC DNA]</scope>
</reference>
<name>A0AAU9SAY7_THLAR</name>
<dbReference type="GO" id="GO:0030286">
    <property type="term" value="C:dynein complex"/>
    <property type="evidence" value="ECO:0007669"/>
    <property type="project" value="InterPro"/>
</dbReference>
<protein>
    <submittedName>
        <fullName evidence="1">Uncharacterized protein</fullName>
    </submittedName>
</protein>
<sequence length="114" mass="13007">MVAECGFVTWLETAFETYSVDIPENIKEFDNKHGATWHCIFCRNFVTFPLQLVYSYLRSSLPEIEAPPHAFQKVVKVLGNDFDGAKKGIVLEDNVGFISFEKFMSTIYISDLSI</sequence>
<organism evidence="1 2">
    <name type="scientific">Thlaspi arvense</name>
    <name type="common">Field penny-cress</name>
    <dbReference type="NCBI Taxonomy" id="13288"/>
    <lineage>
        <taxon>Eukaryota</taxon>
        <taxon>Viridiplantae</taxon>
        <taxon>Streptophyta</taxon>
        <taxon>Embryophyta</taxon>
        <taxon>Tracheophyta</taxon>
        <taxon>Spermatophyta</taxon>
        <taxon>Magnoliopsida</taxon>
        <taxon>eudicotyledons</taxon>
        <taxon>Gunneridae</taxon>
        <taxon>Pentapetalae</taxon>
        <taxon>rosids</taxon>
        <taxon>malvids</taxon>
        <taxon>Brassicales</taxon>
        <taxon>Brassicaceae</taxon>
        <taxon>Thlaspideae</taxon>
        <taxon>Thlaspi</taxon>
    </lineage>
</organism>
<proteinExistence type="predicted"/>
<dbReference type="EMBL" id="OU466860">
    <property type="protein sequence ID" value="CAH2060682.1"/>
    <property type="molecule type" value="Genomic_DNA"/>
</dbReference>
<dbReference type="SUPFAM" id="SSF54648">
    <property type="entry name" value="DLC"/>
    <property type="match status" value="1"/>
</dbReference>
<dbReference type="InterPro" id="IPR037177">
    <property type="entry name" value="DLC_sf"/>
</dbReference>